<accession>A0A1T5K006</accession>
<organism evidence="2 3">
    <name type="scientific">Ohtaekwangia koreensis</name>
    <dbReference type="NCBI Taxonomy" id="688867"/>
    <lineage>
        <taxon>Bacteria</taxon>
        <taxon>Pseudomonadati</taxon>
        <taxon>Bacteroidota</taxon>
        <taxon>Cytophagia</taxon>
        <taxon>Cytophagales</taxon>
        <taxon>Fulvivirgaceae</taxon>
        <taxon>Ohtaekwangia</taxon>
    </lineage>
</organism>
<dbReference type="Gene3D" id="3.40.50.720">
    <property type="entry name" value="NAD(P)-binding Rossmann-like Domain"/>
    <property type="match status" value="1"/>
</dbReference>
<proteinExistence type="predicted"/>
<evidence type="ECO:0000259" key="1">
    <source>
        <dbReference type="Pfam" id="PF03446"/>
    </source>
</evidence>
<evidence type="ECO:0000313" key="3">
    <source>
        <dbReference type="Proteomes" id="UP000190961"/>
    </source>
</evidence>
<sequence>MQIGLIGLEETGFNLALSLHSKGYKVVVYDHNEDVLQDIHRKGISTTKSLKDFAESLSTKRVIWMMISAGDRMDETLANLSGYLSVSDIIIDGSNSFYKDTIRRGQALQGMQIDYLDCGVIGDIHRTASDVRITIGGNRFALNFCESLFKDIAAHGGYLYCGRSGSGHFASMIYKAVKDGTMQNLEEGLSGAHTSEFTLDIEKIINFWKHNSISEN</sequence>
<dbReference type="AlphaFoldDB" id="A0A1T5K006"/>
<reference evidence="2 3" key="1">
    <citation type="submission" date="2017-02" db="EMBL/GenBank/DDBJ databases">
        <authorList>
            <person name="Peterson S.W."/>
        </authorList>
    </citation>
    <scope>NUCLEOTIDE SEQUENCE [LARGE SCALE GENOMIC DNA]</scope>
    <source>
        <strain evidence="2 3">DSM 25262</strain>
    </source>
</reference>
<dbReference type="InterPro" id="IPR006183">
    <property type="entry name" value="Pgluconate_DH"/>
</dbReference>
<dbReference type="OrthoDB" id="9804542at2"/>
<dbReference type="RefSeq" id="WP_079686182.1">
    <property type="nucleotide sequence ID" value="NZ_FUZU01000001.1"/>
</dbReference>
<dbReference type="GO" id="GO:0050661">
    <property type="term" value="F:NADP binding"/>
    <property type="evidence" value="ECO:0007669"/>
    <property type="project" value="InterPro"/>
</dbReference>
<dbReference type="SUPFAM" id="SSF51735">
    <property type="entry name" value="NAD(P)-binding Rossmann-fold domains"/>
    <property type="match status" value="1"/>
</dbReference>
<dbReference type="InterPro" id="IPR036291">
    <property type="entry name" value="NAD(P)-bd_dom_sf"/>
</dbReference>
<evidence type="ECO:0000313" key="2">
    <source>
        <dbReference type="EMBL" id="SKC56865.1"/>
    </source>
</evidence>
<feature type="domain" description="6-phosphogluconate dehydrogenase NADP-binding" evidence="1">
    <location>
        <begin position="2"/>
        <end position="154"/>
    </location>
</feature>
<dbReference type="GO" id="GO:0004616">
    <property type="term" value="F:phosphogluconate dehydrogenase (decarboxylating) activity"/>
    <property type="evidence" value="ECO:0007669"/>
    <property type="project" value="InterPro"/>
</dbReference>
<dbReference type="PRINTS" id="PR00076">
    <property type="entry name" value="6PGDHDRGNASE"/>
</dbReference>
<dbReference type="PANTHER" id="PTHR11811">
    <property type="entry name" value="6-PHOSPHOGLUCONATE DEHYDROGENASE"/>
    <property type="match status" value="1"/>
</dbReference>
<name>A0A1T5K006_9BACT</name>
<protein>
    <submittedName>
        <fullName evidence="2">6-phosphogluconate dehydrogenase</fullName>
    </submittedName>
</protein>
<keyword evidence="3" id="KW-1185">Reference proteome</keyword>
<dbReference type="Pfam" id="PF03446">
    <property type="entry name" value="NAD_binding_2"/>
    <property type="match status" value="1"/>
</dbReference>
<dbReference type="STRING" id="688867.SAMN05660236_1648"/>
<dbReference type="EMBL" id="FUZU01000001">
    <property type="protein sequence ID" value="SKC56865.1"/>
    <property type="molecule type" value="Genomic_DNA"/>
</dbReference>
<dbReference type="InterPro" id="IPR006115">
    <property type="entry name" value="6PGDH_NADP-bd"/>
</dbReference>
<dbReference type="Proteomes" id="UP000190961">
    <property type="component" value="Unassembled WGS sequence"/>
</dbReference>
<gene>
    <name evidence="2" type="ORF">SAMN05660236_1648</name>
</gene>